<dbReference type="InterPro" id="IPR002781">
    <property type="entry name" value="TM_pro_TauE-like"/>
</dbReference>
<dbReference type="GO" id="GO:0016020">
    <property type="term" value="C:membrane"/>
    <property type="evidence" value="ECO:0007669"/>
    <property type="project" value="UniProtKB-SubCell"/>
</dbReference>
<evidence type="ECO:0000256" key="4">
    <source>
        <dbReference type="ARBA" id="ARBA00023136"/>
    </source>
</evidence>
<keyword evidence="2 5" id="KW-0812">Transmembrane</keyword>
<protein>
    <submittedName>
        <fullName evidence="6">Possible sulfoacetate exporter</fullName>
    </submittedName>
</protein>
<dbReference type="InterPro" id="IPR051598">
    <property type="entry name" value="TSUP/Inactive_protease-like"/>
</dbReference>
<evidence type="ECO:0000313" key="6">
    <source>
        <dbReference type="EMBL" id="VAW11411.1"/>
    </source>
</evidence>
<feature type="transmembrane region" description="Helical" evidence="5">
    <location>
        <begin position="100"/>
        <end position="118"/>
    </location>
</feature>
<feature type="transmembrane region" description="Helical" evidence="5">
    <location>
        <begin position="139"/>
        <end position="163"/>
    </location>
</feature>
<reference evidence="6" key="1">
    <citation type="submission" date="2018-06" db="EMBL/GenBank/DDBJ databases">
        <authorList>
            <person name="Zhirakovskaya E."/>
        </authorList>
    </citation>
    <scope>NUCLEOTIDE SEQUENCE</scope>
</reference>
<keyword evidence="4 5" id="KW-0472">Membrane</keyword>
<evidence type="ECO:0000256" key="1">
    <source>
        <dbReference type="ARBA" id="ARBA00004141"/>
    </source>
</evidence>
<feature type="transmembrane region" description="Helical" evidence="5">
    <location>
        <begin position="175"/>
        <end position="196"/>
    </location>
</feature>
<feature type="transmembrane region" description="Helical" evidence="5">
    <location>
        <begin position="203"/>
        <end position="222"/>
    </location>
</feature>
<evidence type="ECO:0000256" key="5">
    <source>
        <dbReference type="SAM" id="Phobius"/>
    </source>
</evidence>
<dbReference type="Pfam" id="PF01925">
    <property type="entry name" value="TauE"/>
    <property type="match status" value="1"/>
</dbReference>
<proteinExistence type="predicted"/>
<keyword evidence="3 5" id="KW-1133">Transmembrane helix</keyword>
<dbReference type="PANTHER" id="PTHR43701">
    <property type="entry name" value="MEMBRANE TRANSPORTER PROTEIN MJ0441-RELATED"/>
    <property type="match status" value="1"/>
</dbReference>
<evidence type="ECO:0000256" key="3">
    <source>
        <dbReference type="ARBA" id="ARBA00022989"/>
    </source>
</evidence>
<dbReference type="AlphaFoldDB" id="A0A3B0SY77"/>
<name>A0A3B0SY77_9ZZZZ</name>
<organism evidence="6">
    <name type="scientific">hydrothermal vent metagenome</name>
    <dbReference type="NCBI Taxonomy" id="652676"/>
    <lineage>
        <taxon>unclassified sequences</taxon>
        <taxon>metagenomes</taxon>
        <taxon>ecological metagenomes</taxon>
    </lineage>
</organism>
<feature type="transmembrane region" description="Helical" evidence="5">
    <location>
        <begin position="77"/>
        <end position="94"/>
    </location>
</feature>
<dbReference type="PANTHER" id="PTHR43701:SF5">
    <property type="entry name" value="MEMBRANE TRANSPORTER PROTEIN-RELATED"/>
    <property type="match status" value="1"/>
</dbReference>
<dbReference type="EMBL" id="UOEL01000060">
    <property type="protein sequence ID" value="VAW11411.1"/>
    <property type="molecule type" value="Genomic_DNA"/>
</dbReference>
<evidence type="ECO:0000256" key="2">
    <source>
        <dbReference type="ARBA" id="ARBA00022692"/>
    </source>
</evidence>
<gene>
    <name evidence="6" type="ORF">MNBD_BACTEROID03-1942</name>
</gene>
<accession>A0A3B0SY77</accession>
<feature type="transmembrane region" description="Helical" evidence="5">
    <location>
        <begin position="33"/>
        <end position="56"/>
    </location>
</feature>
<sequence>MLLSIENLVLLCLGFFIVAALYSSVGFGGGSSYLALLTLVLASFFSIRSIALICNLTVVSGSTFLYFKNGHASLKDFLPFVITSIPMAFIGASFRLGENVFFIILGCSLIVSAIFLAWQTISKTEGSIRSKSYPKYLSYFLGGGIGLLSGLVGIGGGIFLAPVLNHMKWNSSLKIAALASFFILVNSLSGLGGLLVNDTLELPWVEATALVITVFLGGQLGIRISLKRLSPTGIKRITALLVFVVGVRVLLVNGLQVL</sequence>
<comment type="subcellular location">
    <subcellularLocation>
        <location evidence="1">Membrane</location>
        <topology evidence="1">Multi-pass membrane protein</topology>
    </subcellularLocation>
</comment>
<feature type="transmembrane region" description="Helical" evidence="5">
    <location>
        <begin position="234"/>
        <end position="255"/>
    </location>
</feature>